<dbReference type="InterPro" id="IPR030827">
    <property type="entry name" value="Myo_inos_IolG"/>
</dbReference>
<dbReference type="Pfam" id="PF01408">
    <property type="entry name" value="GFO_IDH_MocA"/>
    <property type="match status" value="1"/>
</dbReference>
<dbReference type="RefSeq" id="WP_166845719.1">
    <property type="nucleotide sequence ID" value="NZ_JAAONY010000002.1"/>
</dbReference>
<dbReference type="EC" id="1.1.1.369" evidence="5"/>
<dbReference type="FunFam" id="3.30.360.10:FF:000023">
    <property type="entry name" value="Inositol 2-dehydrogenase"/>
    <property type="match status" value="1"/>
</dbReference>
<dbReference type="GO" id="GO:0000166">
    <property type="term" value="F:nucleotide binding"/>
    <property type="evidence" value="ECO:0007669"/>
    <property type="project" value="InterPro"/>
</dbReference>
<keyword evidence="6" id="KW-1185">Reference proteome</keyword>
<dbReference type="FunCoup" id="A0A7X0MYX3">
    <property type="interactions" value="205"/>
</dbReference>
<gene>
    <name evidence="5" type="ORF">HNR48_002812</name>
</gene>
<dbReference type="SUPFAM" id="SSF55347">
    <property type="entry name" value="Glyceraldehyde-3-phosphate dehydrogenase-like, C-terminal domain"/>
    <property type="match status" value="1"/>
</dbReference>
<evidence type="ECO:0000259" key="4">
    <source>
        <dbReference type="Pfam" id="PF22725"/>
    </source>
</evidence>
<evidence type="ECO:0000313" key="5">
    <source>
        <dbReference type="EMBL" id="MBB6522527.1"/>
    </source>
</evidence>
<feature type="domain" description="Gfo/Idh/MocA-like oxidoreductase N-terminal" evidence="3">
    <location>
        <begin position="3"/>
        <end position="119"/>
    </location>
</feature>
<reference evidence="5 6" key="1">
    <citation type="submission" date="2020-08" db="EMBL/GenBank/DDBJ databases">
        <title>Genomic Encyclopedia of Type Strains, Phase IV (KMG-IV): sequencing the most valuable type-strain genomes for metagenomic binning, comparative biology and taxonomic classification.</title>
        <authorList>
            <person name="Goeker M."/>
        </authorList>
    </citation>
    <scope>NUCLEOTIDE SEQUENCE [LARGE SCALE GENOMIC DNA]</scope>
    <source>
        <strain evidence="5 6">DSM 22368</strain>
    </source>
</reference>
<comment type="caution">
    <text evidence="5">The sequence shown here is derived from an EMBL/GenBank/DDBJ whole genome shotgun (WGS) entry which is preliminary data.</text>
</comment>
<comment type="similarity">
    <text evidence="1">Belongs to the Gfo/Idh/MocA family.</text>
</comment>
<evidence type="ECO:0000313" key="6">
    <source>
        <dbReference type="Proteomes" id="UP000528457"/>
    </source>
</evidence>
<dbReference type="InParanoid" id="A0A7X0MYX3"/>
<sequence>MISIALFGAGRIGSLHGANVARRDDVELRYVSDVFPEAAQKLADKFSAQVVSIEEALADSSLDAVIIASSTDTHAQLIEASAKAGKAIFCEKPIDLDIQQVEACLAVVEETGVALSLGFNRRFDINFRALQQAVAEQKIGNLEMVSITSRDPSPPPVDYIKVSGGLFRDMMIHDLDMARWLLGEEPSEVFATASCLVNPEIEQAGDVDTAMVILKTPSGRMCQISNSRRAAYGYDQRIEVFGSAGMMRAENAASNTVELFTEAGVRKDNPPHFFLERYMDAYQRELDEFVDAIVAGVTPSVGGNDGRMALVLADAALQSYQTGVPVKL</sequence>
<name>A0A7X0MYX3_9GAMM</name>
<dbReference type="AlphaFoldDB" id="A0A7X0MYX3"/>
<dbReference type="Gene3D" id="3.40.50.720">
    <property type="entry name" value="NAD(P)-binding Rossmann-like Domain"/>
    <property type="match status" value="1"/>
</dbReference>
<evidence type="ECO:0000259" key="3">
    <source>
        <dbReference type="Pfam" id="PF01408"/>
    </source>
</evidence>
<evidence type="ECO:0000256" key="1">
    <source>
        <dbReference type="ARBA" id="ARBA00010928"/>
    </source>
</evidence>
<dbReference type="PANTHER" id="PTHR42840:SF3">
    <property type="entry name" value="BINDING ROSSMANN FOLD OXIDOREDUCTASE, PUTATIVE (AFU_ORTHOLOGUE AFUA_2G10240)-RELATED"/>
    <property type="match status" value="1"/>
</dbReference>
<dbReference type="EC" id="1.1.1.18" evidence="5"/>
<accession>A0A7X0MYX3</accession>
<dbReference type="Proteomes" id="UP000528457">
    <property type="component" value="Unassembled WGS sequence"/>
</dbReference>
<dbReference type="GO" id="GO:0050112">
    <property type="term" value="F:inositol 2-dehydrogenase (NAD+) activity"/>
    <property type="evidence" value="ECO:0007669"/>
    <property type="project" value="UniProtKB-EC"/>
</dbReference>
<dbReference type="InterPro" id="IPR055170">
    <property type="entry name" value="GFO_IDH_MocA-like_dom"/>
</dbReference>
<feature type="domain" description="GFO/IDH/MocA-like oxidoreductase" evidence="4">
    <location>
        <begin position="127"/>
        <end position="247"/>
    </location>
</feature>
<dbReference type="EMBL" id="JACHHT010000002">
    <property type="protein sequence ID" value="MBB6522527.1"/>
    <property type="molecule type" value="Genomic_DNA"/>
</dbReference>
<evidence type="ECO:0000256" key="2">
    <source>
        <dbReference type="ARBA" id="ARBA00023002"/>
    </source>
</evidence>
<organism evidence="5 6">
    <name type="scientific">Pseudoteredinibacter isoporae</name>
    <dbReference type="NCBI Taxonomy" id="570281"/>
    <lineage>
        <taxon>Bacteria</taxon>
        <taxon>Pseudomonadati</taxon>
        <taxon>Pseudomonadota</taxon>
        <taxon>Gammaproteobacteria</taxon>
        <taxon>Cellvibrionales</taxon>
        <taxon>Cellvibrionaceae</taxon>
        <taxon>Pseudoteredinibacter</taxon>
    </lineage>
</organism>
<keyword evidence="2 5" id="KW-0560">Oxidoreductase</keyword>
<dbReference type="SUPFAM" id="SSF51735">
    <property type="entry name" value="NAD(P)-binding Rossmann-fold domains"/>
    <property type="match status" value="1"/>
</dbReference>
<dbReference type="InterPro" id="IPR036291">
    <property type="entry name" value="NAD(P)-bd_dom_sf"/>
</dbReference>
<dbReference type="Gene3D" id="3.30.360.10">
    <property type="entry name" value="Dihydrodipicolinate Reductase, domain 2"/>
    <property type="match status" value="1"/>
</dbReference>
<protein>
    <submittedName>
        <fullName evidence="5">Myo-inositol 2-dehydrogenase/D-chiro-inositol 1-dehydrogenase</fullName>
        <ecNumber evidence="5">1.1.1.18</ecNumber>
        <ecNumber evidence="5">1.1.1.369</ecNumber>
    </submittedName>
</protein>
<dbReference type="NCBIfam" id="TIGR04380">
    <property type="entry name" value="myo_inos_iolG"/>
    <property type="match status" value="1"/>
</dbReference>
<dbReference type="Pfam" id="PF22725">
    <property type="entry name" value="GFO_IDH_MocA_C3"/>
    <property type="match status" value="1"/>
</dbReference>
<dbReference type="InterPro" id="IPR000683">
    <property type="entry name" value="Gfo/Idh/MocA-like_OxRdtase_N"/>
</dbReference>
<proteinExistence type="inferred from homology"/>
<dbReference type="PANTHER" id="PTHR42840">
    <property type="entry name" value="NAD(P)-BINDING ROSSMANN-FOLD SUPERFAMILY PROTEIN-RELATED"/>
    <property type="match status" value="1"/>
</dbReference>